<keyword evidence="6 9" id="KW-1133">Transmembrane helix</keyword>
<proteinExistence type="inferred from homology"/>
<keyword evidence="5 9" id="KW-0812">Transmembrane</keyword>
<keyword evidence="2 9" id="KW-0813">Transport</keyword>
<evidence type="ECO:0000256" key="4">
    <source>
        <dbReference type="ARBA" id="ARBA00022519"/>
    </source>
</evidence>
<keyword evidence="12" id="KW-1185">Reference proteome</keyword>
<accession>A0A1A6DTF3</accession>
<evidence type="ECO:0000259" key="10">
    <source>
        <dbReference type="Pfam" id="PF04290"/>
    </source>
</evidence>
<dbReference type="Pfam" id="PF04290">
    <property type="entry name" value="DctQ"/>
    <property type="match status" value="1"/>
</dbReference>
<organism evidence="11 12">
    <name type="scientific">Tepidimonas fonticaldi</name>
    <dbReference type="NCBI Taxonomy" id="1101373"/>
    <lineage>
        <taxon>Bacteria</taxon>
        <taxon>Pseudomonadati</taxon>
        <taxon>Pseudomonadota</taxon>
        <taxon>Betaproteobacteria</taxon>
        <taxon>Burkholderiales</taxon>
        <taxon>Tepidimonas</taxon>
    </lineage>
</organism>
<comment type="subcellular location">
    <subcellularLocation>
        <location evidence="1 9">Cell inner membrane</location>
        <topology evidence="1 9">Multi-pass membrane protein</topology>
    </subcellularLocation>
</comment>
<comment type="similarity">
    <text evidence="8 9">Belongs to the TRAP transporter small permease family.</text>
</comment>
<evidence type="ECO:0000256" key="6">
    <source>
        <dbReference type="ARBA" id="ARBA00022989"/>
    </source>
</evidence>
<evidence type="ECO:0000256" key="3">
    <source>
        <dbReference type="ARBA" id="ARBA00022475"/>
    </source>
</evidence>
<comment type="function">
    <text evidence="9">Part of the tripartite ATP-independent periplasmic (TRAP) transport system.</text>
</comment>
<sequence>MTQTAQTTWLDRVVEVVCVAVLAAATAAIFVILCANTILRYLTGSSLSWGNEVPELLFPWLVMAGIVLAARRGAHIATDFMVLILPARALRAVRVVVWLAVAGLHLTLAVATLQLLPIVHDERSPILRVPGSWTYGCVMVGLSLLAVLALQSAWQSFGTSARTNPQHAQEAS</sequence>
<gene>
    <name evidence="11" type="ORF">A9O67_09100</name>
</gene>
<dbReference type="PANTHER" id="PTHR35011">
    <property type="entry name" value="2,3-DIKETO-L-GULONATE TRAP TRANSPORTER SMALL PERMEASE PROTEIN YIAM"/>
    <property type="match status" value="1"/>
</dbReference>
<dbReference type="InterPro" id="IPR055348">
    <property type="entry name" value="DctQ"/>
</dbReference>
<evidence type="ECO:0000313" key="11">
    <source>
        <dbReference type="EMBL" id="OBS29961.1"/>
    </source>
</evidence>
<dbReference type="GO" id="GO:0015740">
    <property type="term" value="P:C4-dicarboxylate transport"/>
    <property type="evidence" value="ECO:0007669"/>
    <property type="project" value="TreeGrafter"/>
</dbReference>
<dbReference type="Proteomes" id="UP000091969">
    <property type="component" value="Unassembled WGS sequence"/>
</dbReference>
<evidence type="ECO:0000256" key="8">
    <source>
        <dbReference type="ARBA" id="ARBA00038436"/>
    </source>
</evidence>
<dbReference type="STRING" id="1101373.A9O67_09100"/>
<feature type="transmembrane region" description="Helical" evidence="9">
    <location>
        <begin position="12"/>
        <end position="38"/>
    </location>
</feature>
<dbReference type="OrthoDB" id="9815614at2"/>
<feature type="domain" description="Tripartite ATP-independent periplasmic transporters DctQ component" evidence="10">
    <location>
        <begin position="29"/>
        <end position="157"/>
    </location>
</feature>
<dbReference type="EMBL" id="LZDH01000065">
    <property type="protein sequence ID" value="OBS29961.1"/>
    <property type="molecule type" value="Genomic_DNA"/>
</dbReference>
<keyword evidence="3" id="KW-1003">Cell membrane</keyword>
<dbReference type="GO" id="GO:0022857">
    <property type="term" value="F:transmembrane transporter activity"/>
    <property type="evidence" value="ECO:0007669"/>
    <property type="project" value="UniProtKB-UniRule"/>
</dbReference>
<dbReference type="RefSeq" id="WP_068610331.1">
    <property type="nucleotide sequence ID" value="NZ_LZDH01000065.1"/>
</dbReference>
<evidence type="ECO:0000256" key="2">
    <source>
        <dbReference type="ARBA" id="ARBA00022448"/>
    </source>
</evidence>
<keyword evidence="7 9" id="KW-0472">Membrane</keyword>
<evidence type="ECO:0000313" key="12">
    <source>
        <dbReference type="Proteomes" id="UP000091969"/>
    </source>
</evidence>
<comment type="subunit">
    <text evidence="9">The complex comprises the extracytoplasmic solute receptor protein and the two transmembrane proteins.</text>
</comment>
<feature type="transmembrane region" description="Helical" evidence="9">
    <location>
        <begin position="58"/>
        <end position="74"/>
    </location>
</feature>
<dbReference type="AlphaFoldDB" id="A0A1A6DTF3"/>
<evidence type="ECO:0000256" key="9">
    <source>
        <dbReference type="RuleBase" id="RU369079"/>
    </source>
</evidence>
<keyword evidence="4 9" id="KW-0997">Cell inner membrane</keyword>
<feature type="transmembrane region" description="Helical" evidence="9">
    <location>
        <begin position="132"/>
        <end position="150"/>
    </location>
</feature>
<reference evidence="11 12" key="1">
    <citation type="submission" date="2016-06" db="EMBL/GenBank/DDBJ databases">
        <title>Genome sequence of Tepidimonas fonticaldi PL17.</title>
        <authorList>
            <person name="Pinnaka A.K."/>
        </authorList>
    </citation>
    <scope>NUCLEOTIDE SEQUENCE [LARGE SCALE GENOMIC DNA]</scope>
    <source>
        <strain evidence="11 12">PL17</strain>
    </source>
</reference>
<dbReference type="GO" id="GO:0005886">
    <property type="term" value="C:plasma membrane"/>
    <property type="evidence" value="ECO:0007669"/>
    <property type="project" value="UniProtKB-SubCell"/>
</dbReference>
<feature type="transmembrane region" description="Helical" evidence="9">
    <location>
        <begin position="95"/>
        <end position="120"/>
    </location>
</feature>
<comment type="caution">
    <text evidence="11">The sequence shown here is derived from an EMBL/GenBank/DDBJ whole genome shotgun (WGS) entry which is preliminary data.</text>
</comment>
<dbReference type="PANTHER" id="PTHR35011:SF2">
    <property type="entry name" value="2,3-DIKETO-L-GULONATE TRAP TRANSPORTER SMALL PERMEASE PROTEIN YIAM"/>
    <property type="match status" value="1"/>
</dbReference>
<name>A0A1A6DTF3_9BURK</name>
<protein>
    <recommendedName>
        <fullName evidence="9">TRAP transporter small permease protein</fullName>
    </recommendedName>
</protein>
<evidence type="ECO:0000256" key="1">
    <source>
        <dbReference type="ARBA" id="ARBA00004429"/>
    </source>
</evidence>
<evidence type="ECO:0000256" key="5">
    <source>
        <dbReference type="ARBA" id="ARBA00022692"/>
    </source>
</evidence>
<evidence type="ECO:0000256" key="7">
    <source>
        <dbReference type="ARBA" id="ARBA00023136"/>
    </source>
</evidence>
<dbReference type="InterPro" id="IPR007387">
    <property type="entry name" value="TRAP_DctQ"/>
</dbReference>